<reference evidence="8" key="1">
    <citation type="submission" date="2018-06" db="EMBL/GenBank/DDBJ databases">
        <authorList>
            <person name="Zhirakovskaya E."/>
        </authorList>
    </citation>
    <scope>NUCLEOTIDE SEQUENCE</scope>
</reference>
<protein>
    <recommendedName>
        <fullName evidence="7">Sulfatase N-terminal domain-containing protein</fullName>
    </recommendedName>
</protein>
<accession>A0A3B0VTF4</accession>
<dbReference type="CDD" id="cd16015">
    <property type="entry name" value="LTA_synthase"/>
    <property type="match status" value="1"/>
</dbReference>
<evidence type="ECO:0000256" key="2">
    <source>
        <dbReference type="ARBA" id="ARBA00022475"/>
    </source>
</evidence>
<comment type="subcellular location">
    <subcellularLocation>
        <location evidence="1">Cell membrane</location>
        <topology evidence="1">Multi-pass membrane protein</topology>
    </subcellularLocation>
</comment>
<dbReference type="Gene3D" id="3.40.720.10">
    <property type="entry name" value="Alkaline Phosphatase, subunit A"/>
    <property type="match status" value="1"/>
</dbReference>
<dbReference type="EMBL" id="UOFA01000314">
    <property type="protein sequence ID" value="VAW46958.1"/>
    <property type="molecule type" value="Genomic_DNA"/>
</dbReference>
<evidence type="ECO:0000256" key="5">
    <source>
        <dbReference type="ARBA" id="ARBA00023136"/>
    </source>
</evidence>
<evidence type="ECO:0000256" key="6">
    <source>
        <dbReference type="SAM" id="Phobius"/>
    </source>
</evidence>
<feature type="transmembrane region" description="Helical" evidence="6">
    <location>
        <begin position="59"/>
        <end position="79"/>
    </location>
</feature>
<keyword evidence="2" id="KW-1003">Cell membrane</keyword>
<dbReference type="PANTHER" id="PTHR47371">
    <property type="entry name" value="LIPOTEICHOIC ACID SYNTHASE"/>
    <property type="match status" value="1"/>
</dbReference>
<dbReference type="SUPFAM" id="SSF53649">
    <property type="entry name" value="Alkaline phosphatase-like"/>
    <property type="match status" value="1"/>
</dbReference>
<evidence type="ECO:0000256" key="3">
    <source>
        <dbReference type="ARBA" id="ARBA00022692"/>
    </source>
</evidence>
<evidence type="ECO:0000259" key="7">
    <source>
        <dbReference type="Pfam" id="PF00884"/>
    </source>
</evidence>
<dbReference type="Pfam" id="PF00884">
    <property type="entry name" value="Sulfatase"/>
    <property type="match status" value="1"/>
</dbReference>
<feature type="transmembrane region" description="Helical" evidence="6">
    <location>
        <begin position="27"/>
        <end position="47"/>
    </location>
</feature>
<dbReference type="InterPro" id="IPR000917">
    <property type="entry name" value="Sulfatase_N"/>
</dbReference>
<proteinExistence type="predicted"/>
<keyword evidence="5 6" id="KW-0472">Membrane</keyword>
<feature type="transmembrane region" description="Helical" evidence="6">
    <location>
        <begin position="139"/>
        <end position="161"/>
    </location>
</feature>
<dbReference type="PANTHER" id="PTHR47371:SF3">
    <property type="entry name" value="PHOSPHOGLYCEROL TRANSFERASE I"/>
    <property type="match status" value="1"/>
</dbReference>
<name>A0A3B0VTF4_9ZZZZ</name>
<organism evidence="8">
    <name type="scientific">hydrothermal vent metagenome</name>
    <dbReference type="NCBI Taxonomy" id="652676"/>
    <lineage>
        <taxon>unclassified sequences</taxon>
        <taxon>metagenomes</taxon>
        <taxon>ecological metagenomes</taxon>
    </lineage>
</organism>
<keyword evidence="4 6" id="KW-1133">Transmembrane helix</keyword>
<keyword evidence="3 6" id="KW-0812">Transmembrane</keyword>
<evidence type="ECO:0000313" key="8">
    <source>
        <dbReference type="EMBL" id="VAW46958.1"/>
    </source>
</evidence>
<sequence>MNKNLWLLSLLLAPLLAAQMLHQFTFMAMVMHVVISTSLVLLLKAAEKYHGWMRSALKSLWIAFYFVFLFLLLFEVILFDFTGRGFTNEVYFHFELESIRIAFNEYPFHILVFAFLVVLYVFLLNLLLKNNAKQKHLTISFIALLLLVTMTMNSSMARFSYGFINYIWENPVELDRQLINQYVSLGVLSNASITTRKQLKAEIQPDTRNLILLYLESFNEGLLNLEQYPGLTPHLNRLNQTYRKLDHLSSSYVTIEGIISSQCGTMLPMTAGNNTFLNSGQLMSNMPCLGDVLKKAGYTQYYLGGAAMEFAGKGRFFEEHGYDHIWGSEYWYANGFKKPAGVWGLSDAQLFENALSTIKQAAENPPYNVTLLTLGTHLPGYSYEGCNPYLDSDEPFINAIHCTDQLVGQFVDELEASQLLDDAVLMIVADHGVFPTPKMKELFSDVVDDRRLIGITNYKQDLSHTRLSSYDLAPTLLDMLNIKHNARFLFGQSLLNKVDYSQKFVTRYLDWQDSKLVNNNLGECTENLELTWPLNSCYKYRLLGLTSQLLEFYSVKEPPEALSCKVNLLFNNELQDDGKNKWALWLNQDNHFDHFYQSGRLLNSHHINSGVFVFVLNDELAIEKHMFYKHDVKSEIHVQAMIENTQTPLLVIKTQAKKDPSNPDADKISVQITFYKNNNLVWTKNTLAHVLTGVDLCQ</sequence>
<feature type="transmembrane region" description="Helical" evidence="6">
    <location>
        <begin position="106"/>
        <end position="127"/>
    </location>
</feature>
<dbReference type="InterPro" id="IPR017850">
    <property type="entry name" value="Alkaline_phosphatase_core_sf"/>
</dbReference>
<dbReference type="GO" id="GO:0005886">
    <property type="term" value="C:plasma membrane"/>
    <property type="evidence" value="ECO:0007669"/>
    <property type="project" value="UniProtKB-SubCell"/>
</dbReference>
<dbReference type="AlphaFoldDB" id="A0A3B0VTF4"/>
<gene>
    <name evidence="8" type="ORF">MNBD_GAMMA02-546</name>
</gene>
<evidence type="ECO:0000256" key="4">
    <source>
        <dbReference type="ARBA" id="ARBA00022989"/>
    </source>
</evidence>
<dbReference type="InterPro" id="IPR050448">
    <property type="entry name" value="OpgB/LTA_synthase_biosynth"/>
</dbReference>
<evidence type="ECO:0000256" key="1">
    <source>
        <dbReference type="ARBA" id="ARBA00004651"/>
    </source>
</evidence>
<feature type="domain" description="Sulfatase N-terminal" evidence="7">
    <location>
        <begin position="208"/>
        <end position="481"/>
    </location>
</feature>